<feature type="compositionally biased region" description="Polar residues" evidence="2">
    <location>
        <begin position="125"/>
        <end position="134"/>
    </location>
</feature>
<feature type="compositionally biased region" description="Acidic residues" evidence="2">
    <location>
        <begin position="105"/>
        <end position="119"/>
    </location>
</feature>
<feature type="region of interest" description="Disordered" evidence="2">
    <location>
        <begin position="464"/>
        <end position="486"/>
    </location>
</feature>
<feature type="compositionally biased region" description="Polar residues" evidence="2">
    <location>
        <begin position="36"/>
        <end position="51"/>
    </location>
</feature>
<organism evidence="3 4">
    <name type="scientific">Tulasnella calospora MUT 4182</name>
    <dbReference type="NCBI Taxonomy" id="1051891"/>
    <lineage>
        <taxon>Eukaryota</taxon>
        <taxon>Fungi</taxon>
        <taxon>Dikarya</taxon>
        <taxon>Basidiomycota</taxon>
        <taxon>Agaricomycotina</taxon>
        <taxon>Agaricomycetes</taxon>
        <taxon>Cantharellales</taxon>
        <taxon>Tulasnellaceae</taxon>
        <taxon>Tulasnella</taxon>
    </lineage>
</organism>
<feature type="compositionally biased region" description="Low complexity" evidence="2">
    <location>
        <begin position="330"/>
        <end position="340"/>
    </location>
</feature>
<sequence>MARTKPGSAQRQVIEINGGLSDTGSEDLADEIELTKPSTSQPRKPPSSNKTAAPKGGQKGRAPSQPIVVDEEDVFSGPAKNARPAVNGKGRGKVPAHPPKAQPPVDEEQREDIEVDDDTVPASASRGNPKSNGVRTKAQPPADDDQEEEFSGRNARSLIREINLLRKQKERLVESHERELEKLQKQNETLLADNEALRQERDAFAKQFDNLVRLRTTDEEAAIQNYTAIADERAAAQQETLETLLHEKGLDELTKPGPLGITLFTRAETDTVRRALEGRVIEKEDEVKELNEKIKELQNHAADLVSDMENERRIAQEEIARLQARERTASSKAGGSSPSSRAVVPGRIQADQLNLQKEISSFMQDISGITILSVNQEKQHNGVQWKYRCLFAPSRLDALTFEVVVCPTEPGAAPDTAETIYTPLVNIEPVPRREFLDELNWLSSPFSFERNQLHMLGKALLRLSKDEDDEGEEQESDDDEVQMIED</sequence>
<gene>
    <name evidence="3" type="ORF">M407DRAFT_26511</name>
</gene>
<accession>A0A0C3Q4U8</accession>
<reference evidence="4" key="2">
    <citation type="submission" date="2015-01" db="EMBL/GenBank/DDBJ databases">
        <title>Evolutionary Origins and Diversification of the Mycorrhizal Mutualists.</title>
        <authorList>
            <consortium name="DOE Joint Genome Institute"/>
            <consortium name="Mycorrhizal Genomics Consortium"/>
            <person name="Kohler A."/>
            <person name="Kuo A."/>
            <person name="Nagy L.G."/>
            <person name="Floudas D."/>
            <person name="Copeland A."/>
            <person name="Barry K.W."/>
            <person name="Cichocki N."/>
            <person name="Veneault-Fourrey C."/>
            <person name="LaButti K."/>
            <person name="Lindquist E.A."/>
            <person name="Lipzen A."/>
            <person name="Lundell T."/>
            <person name="Morin E."/>
            <person name="Murat C."/>
            <person name="Riley R."/>
            <person name="Ohm R."/>
            <person name="Sun H."/>
            <person name="Tunlid A."/>
            <person name="Henrissat B."/>
            <person name="Grigoriev I.V."/>
            <person name="Hibbett D.S."/>
            <person name="Martin F."/>
        </authorList>
    </citation>
    <scope>NUCLEOTIDE SEQUENCE [LARGE SCALE GENOMIC DNA]</scope>
    <source>
        <strain evidence="4">MUT 4182</strain>
    </source>
</reference>
<proteinExistence type="predicted"/>
<evidence type="ECO:0000313" key="3">
    <source>
        <dbReference type="EMBL" id="KIO24075.1"/>
    </source>
</evidence>
<evidence type="ECO:0000256" key="1">
    <source>
        <dbReference type="SAM" id="Coils"/>
    </source>
</evidence>
<evidence type="ECO:0000313" key="4">
    <source>
        <dbReference type="Proteomes" id="UP000054248"/>
    </source>
</evidence>
<protein>
    <recommendedName>
        <fullName evidence="5">Monopolin complex subunit Csm1/Pcs1 C-terminal domain-containing protein</fullName>
    </recommendedName>
</protein>
<feature type="region of interest" description="Disordered" evidence="2">
    <location>
        <begin position="324"/>
        <end position="343"/>
    </location>
</feature>
<dbReference type="OrthoDB" id="3216420at2759"/>
<dbReference type="HOGENOM" id="CLU_561625_0_0_1"/>
<dbReference type="Proteomes" id="UP000054248">
    <property type="component" value="Unassembled WGS sequence"/>
</dbReference>
<dbReference type="EMBL" id="KN823069">
    <property type="protein sequence ID" value="KIO24075.1"/>
    <property type="molecule type" value="Genomic_DNA"/>
</dbReference>
<keyword evidence="4" id="KW-1185">Reference proteome</keyword>
<feature type="coiled-coil region" evidence="1">
    <location>
        <begin position="155"/>
        <end position="207"/>
    </location>
</feature>
<reference evidence="3 4" key="1">
    <citation type="submission" date="2014-04" db="EMBL/GenBank/DDBJ databases">
        <authorList>
            <consortium name="DOE Joint Genome Institute"/>
            <person name="Kuo A."/>
            <person name="Girlanda M."/>
            <person name="Perotto S."/>
            <person name="Kohler A."/>
            <person name="Nagy L.G."/>
            <person name="Floudas D."/>
            <person name="Copeland A."/>
            <person name="Barry K.W."/>
            <person name="Cichocki N."/>
            <person name="Veneault-Fourrey C."/>
            <person name="LaButti K."/>
            <person name="Lindquist E.A."/>
            <person name="Lipzen A."/>
            <person name="Lundell T."/>
            <person name="Morin E."/>
            <person name="Murat C."/>
            <person name="Sun H."/>
            <person name="Tunlid A."/>
            <person name="Henrissat B."/>
            <person name="Grigoriev I.V."/>
            <person name="Hibbett D.S."/>
            <person name="Martin F."/>
            <person name="Nordberg H.P."/>
            <person name="Cantor M.N."/>
            <person name="Hua S.X."/>
        </authorList>
    </citation>
    <scope>NUCLEOTIDE SEQUENCE [LARGE SCALE GENOMIC DNA]</scope>
    <source>
        <strain evidence="3 4">MUT 4182</strain>
    </source>
</reference>
<feature type="region of interest" description="Disordered" evidence="2">
    <location>
        <begin position="1"/>
        <end position="154"/>
    </location>
</feature>
<keyword evidence="1" id="KW-0175">Coiled coil</keyword>
<feature type="compositionally biased region" description="Acidic residues" evidence="2">
    <location>
        <begin position="466"/>
        <end position="486"/>
    </location>
</feature>
<dbReference type="AlphaFoldDB" id="A0A0C3Q4U8"/>
<evidence type="ECO:0008006" key="5">
    <source>
        <dbReference type="Google" id="ProtNLM"/>
    </source>
</evidence>
<name>A0A0C3Q4U8_9AGAM</name>
<evidence type="ECO:0000256" key="2">
    <source>
        <dbReference type="SAM" id="MobiDB-lite"/>
    </source>
</evidence>
<dbReference type="STRING" id="1051891.A0A0C3Q4U8"/>